<dbReference type="AlphaFoldDB" id="A0AAW1YG60"/>
<dbReference type="EMBL" id="JBEDUW010000002">
    <property type="protein sequence ID" value="KAK9947156.1"/>
    <property type="molecule type" value="Genomic_DNA"/>
</dbReference>
<name>A0AAW1YG60_RUBAR</name>
<keyword evidence="2" id="KW-1185">Reference proteome</keyword>
<proteinExistence type="predicted"/>
<accession>A0AAW1YG60</accession>
<reference evidence="1 2" key="1">
    <citation type="journal article" date="2023" name="G3 (Bethesda)">
        <title>A chromosome-length genome assembly and annotation of blackberry (Rubus argutus, cv. 'Hillquist').</title>
        <authorList>
            <person name="Bruna T."/>
            <person name="Aryal R."/>
            <person name="Dudchenko O."/>
            <person name="Sargent D.J."/>
            <person name="Mead D."/>
            <person name="Buti M."/>
            <person name="Cavallini A."/>
            <person name="Hytonen T."/>
            <person name="Andres J."/>
            <person name="Pham M."/>
            <person name="Weisz D."/>
            <person name="Mascagni F."/>
            <person name="Usai G."/>
            <person name="Natali L."/>
            <person name="Bassil N."/>
            <person name="Fernandez G.E."/>
            <person name="Lomsadze A."/>
            <person name="Armour M."/>
            <person name="Olukolu B."/>
            <person name="Poorten T."/>
            <person name="Britton C."/>
            <person name="Davik J."/>
            <person name="Ashrafi H."/>
            <person name="Aiden E.L."/>
            <person name="Borodovsky M."/>
            <person name="Worthington M."/>
        </authorList>
    </citation>
    <scope>NUCLEOTIDE SEQUENCE [LARGE SCALE GENOMIC DNA]</scope>
    <source>
        <strain evidence="1">PI 553951</strain>
    </source>
</reference>
<protein>
    <submittedName>
        <fullName evidence="1">Uncharacterized protein</fullName>
    </submittedName>
</protein>
<evidence type="ECO:0000313" key="2">
    <source>
        <dbReference type="Proteomes" id="UP001457282"/>
    </source>
</evidence>
<comment type="caution">
    <text evidence="1">The sequence shown here is derived from an EMBL/GenBank/DDBJ whole genome shotgun (WGS) entry which is preliminary data.</text>
</comment>
<gene>
    <name evidence="1" type="ORF">M0R45_012590</name>
</gene>
<dbReference type="Proteomes" id="UP001457282">
    <property type="component" value="Unassembled WGS sequence"/>
</dbReference>
<organism evidence="1 2">
    <name type="scientific">Rubus argutus</name>
    <name type="common">Southern blackberry</name>
    <dbReference type="NCBI Taxonomy" id="59490"/>
    <lineage>
        <taxon>Eukaryota</taxon>
        <taxon>Viridiplantae</taxon>
        <taxon>Streptophyta</taxon>
        <taxon>Embryophyta</taxon>
        <taxon>Tracheophyta</taxon>
        <taxon>Spermatophyta</taxon>
        <taxon>Magnoliopsida</taxon>
        <taxon>eudicotyledons</taxon>
        <taxon>Gunneridae</taxon>
        <taxon>Pentapetalae</taxon>
        <taxon>rosids</taxon>
        <taxon>fabids</taxon>
        <taxon>Rosales</taxon>
        <taxon>Rosaceae</taxon>
        <taxon>Rosoideae</taxon>
        <taxon>Rosoideae incertae sedis</taxon>
        <taxon>Rubus</taxon>
    </lineage>
</organism>
<sequence>MSGFGQYLLATWKGNIGDDDGVEQTNTSRSNSYLLSRPRALLSPVIENSSIREPTREIKLECMASHRRASLHVGLRPGCRRPDSPATPSDIT</sequence>
<evidence type="ECO:0000313" key="1">
    <source>
        <dbReference type="EMBL" id="KAK9947156.1"/>
    </source>
</evidence>